<evidence type="ECO:0000256" key="2">
    <source>
        <dbReference type="ARBA" id="ARBA00022729"/>
    </source>
</evidence>
<dbReference type="Proteomes" id="UP000054251">
    <property type="component" value="Unassembled WGS sequence"/>
</dbReference>
<dbReference type="PANTHER" id="PTHR44653">
    <property type="entry name" value="DNAJ HOMOLOG SUBFAMILY C MEMBER 1"/>
    <property type="match status" value="1"/>
</dbReference>
<dbReference type="AlphaFoldDB" id="A0A0V1Q5E5"/>
<dbReference type="SMART" id="SM00271">
    <property type="entry name" value="DnaJ"/>
    <property type="match status" value="1"/>
</dbReference>
<protein>
    <recommendedName>
        <fullName evidence="9">J domain-containing protein</fullName>
    </recommendedName>
</protein>
<dbReference type="GO" id="GO:0012505">
    <property type="term" value="C:endomembrane system"/>
    <property type="evidence" value="ECO:0007669"/>
    <property type="project" value="UniProtKB-SubCell"/>
</dbReference>
<evidence type="ECO:0000256" key="3">
    <source>
        <dbReference type="ARBA" id="ARBA00022989"/>
    </source>
</evidence>
<keyword evidence="11" id="KW-1185">Reference proteome</keyword>
<name>A0A0V1Q5E5_9ASCO</name>
<comment type="caution">
    <text evidence="10">The sequence shown here is derived from an EMBL/GenBank/DDBJ whole genome shotgun (WGS) entry which is preliminary data.</text>
</comment>
<evidence type="ECO:0000313" key="11">
    <source>
        <dbReference type="Proteomes" id="UP000054251"/>
    </source>
</evidence>
<proteinExistence type="predicted"/>
<dbReference type="PANTHER" id="PTHR44653:SF2">
    <property type="entry name" value="DNAJ HOMOLOG SUBFAMILY C MEMBER 1"/>
    <property type="match status" value="1"/>
</dbReference>
<evidence type="ECO:0000313" key="10">
    <source>
        <dbReference type="EMBL" id="KSA03578.1"/>
    </source>
</evidence>
<keyword evidence="2 8" id="KW-0732">Signal</keyword>
<feature type="transmembrane region" description="Helical" evidence="7">
    <location>
        <begin position="140"/>
        <end position="161"/>
    </location>
</feature>
<evidence type="ECO:0000256" key="4">
    <source>
        <dbReference type="ARBA" id="ARBA00023136"/>
    </source>
</evidence>
<dbReference type="EMBL" id="LMYN01000008">
    <property type="protein sequence ID" value="KSA03578.1"/>
    <property type="molecule type" value="Genomic_DNA"/>
</dbReference>
<dbReference type="Pfam" id="PF00226">
    <property type="entry name" value="DnaJ"/>
    <property type="match status" value="1"/>
</dbReference>
<feature type="region of interest" description="Disordered" evidence="6">
    <location>
        <begin position="278"/>
        <end position="323"/>
    </location>
</feature>
<reference evidence="10 11" key="1">
    <citation type="submission" date="2015-11" db="EMBL/GenBank/DDBJ databases">
        <title>The genome of Debaryomyces fabryi.</title>
        <authorList>
            <person name="Tafer H."/>
            <person name="Lopandic K."/>
        </authorList>
    </citation>
    <scope>NUCLEOTIDE SEQUENCE [LARGE SCALE GENOMIC DNA]</scope>
    <source>
        <strain evidence="10 11">CBS 789</strain>
    </source>
</reference>
<dbReference type="Gene3D" id="1.10.287.110">
    <property type="entry name" value="DnaJ domain"/>
    <property type="match status" value="1"/>
</dbReference>
<dbReference type="SUPFAM" id="SSF46565">
    <property type="entry name" value="Chaperone J-domain"/>
    <property type="match status" value="1"/>
</dbReference>
<evidence type="ECO:0000259" key="9">
    <source>
        <dbReference type="PROSITE" id="PS50076"/>
    </source>
</evidence>
<evidence type="ECO:0000256" key="8">
    <source>
        <dbReference type="SAM" id="SignalP"/>
    </source>
</evidence>
<accession>A0A0V1Q5E5</accession>
<evidence type="ECO:0000256" key="5">
    <source>
        <dbReference type="ARBA" id="ARBA00037847"/>
    </source>
</evidence>
<evidence type="ECO:0000256" key="7">
    <source>
        <dbReference type="SAM" id="Phobius"/>
    </source>
</evidence>
<dbReference type="PROSITE" id="PS50076">
    <property type="entry name" value="DNAJ_2"/>
    <property type="match status" value="1"/>
</dbReference>
<dbReference type="PRINTS" id="PR00625">
    <property type="entry name" value="JDOMAIN"/>
</dbReference>
<dbReference type="CDD" id="cd06257">
    <property type="entry name" value="DnaJ"/>
    <property type="match status" value="1"/>
</dbReference>
<gene>
    <name evidence="10" type="ORF">AC631_00717</name>
</gene>
<keyword evidence="1 7" id="KW-0812">Transmembrane</keyword>
<keyword evidence="4 7" id="KW-0472">Membrane</keyword>
<dbReference type="InterPro" id="IPR036869">
    <property type="entry name" value="J_dom_sf"/>
</dbReference>
<dbReference type="InterPro" id="IPR001623">
    <property type="entry name" value="DnaJ_domain"/>
</dbReference>
<feature type="domain" description="J" evidence="9">
    <location>
        <begin position="48"/>
        <end position="119"/>
    </location>
</feature>
<evidence type="ECO:0000256" key="6">
    <source>
        <dbReference type="SAM" id="MobiDB-lite"/>
    </source>
</evidence>
<comment type="subcellular location">
    <subcellularLocation>
        <location evidence="5">Endomembrane system</location>
        <topology evidence="5">Single-pass membrane protein</topology>
    </subcellularLocation>
</comment>
<dbReference type="RefSeq" id="XP_015469680.1">
    <property type="nucleotide sequence ID" value="XM_015609547.1"/>
</dbReference>
<feature type="signal peptide" evidence="8">
    <location>
        <begin position="1"/>
        <end position="22"/>
    </location>
</feature>
<dbReference type="InterPro" id="IPR052606">
    <property type="entry name" value="DnaJ_domain_protein"/>
</dbReference>
<dbReference type="GeneID" id="26837726"/>
<organism evidence="10 11">
    <name type="scientific">Debaryomyces fabryi</name>
    <dbReference type="NCBI Taxonomy" id="58627"/>
    <lineage>
        <taxon>Eukaryota</taxon>
        <taxon>Fungi</taxon>
        <taxon>Dikarya</taxon>
        <taxon>Ascomycota</taxon>
        <taxon>Saccharomycotina</taxon>
        <taxon>Pichiomycetes</taxon>
        <taxon>Debaryomycetaceae</taxon>
        <taxon>Debaryomyces</taxon>
    </lineage>
</organism>
<dbReference type="OrthoDB" id="413400at2759"/>
<feature type="chain" id="PRO_5006884632" description="J domain-containing protein" evidence="8">
    <location>
        <begin position="23"/>
        <end position="323"/>
    </location>
</feature>
<evidence type="ECO:0000256" key="1">
    <source>
        <dbReference type="ARBA" id="ARBA00022692"/>
    </source>
</evidence>
<keyword evidence="3 7" id="KW-1133">Transmembrane helix</keyword>
<sequence>MKYIPLLSLILIFASAISLVEASNWSPEDYEIFSLNDKVQQDLGQGTSFYSWLELPNGPKSTLQEISKAYRKKSRILHPDKVTGSKSLKKQAEERFQRLSLVGNILRDQSLRRRYDYFHSKGFPRWKGTGYYYSKFRPGIIMTAMILYVIVGGIHFIALKIGRKQDFKRLRDLKEQTKKQAWGGSQIPPADGSSRKVFNETTGKQFMIAPDGNVSLIVSEPKKESYLIPLDENDINLNPGFKESLFFKLPCALWNFSLGKALNKTIDTTVVFENQNKQETSIPTEQKKKSKKKTQRGQSFELPNGKVVYGRNGSSTSQKRKQK</sequence>